<keyword evidence="3" id="KW-1185">Reference proteome</keyword>
<dbReference type="AlphaFoldDB" id="E3H9J8"/>
<evidence type="ECO:0000313" key="3">
    <source>
        <dbReference type="Proteomes" id="UP000006875"/>
    </source>
</evidence>
<dbReference type="OrthoDB" id="5430278at2"/>
<feature type="transmembrane region" description="Helical" evidence="1">
    <location>
        <begin position="204"/>
        <end position="224"/>
    </location>
</feature>
<keyword evidence="1" id="KW-0472">Membrane</keyword>
<feature type="transmembrane region" description="Helical" evidence="1">
    <location>
        <begin position="175"/>
        <end position="197"/>
    </location>
</feature>
<keyword evidence="1" id="KW-0812">Transmembrane</keyword>
<feature type="transmembrane region" description="Helical" evidence="1">
    <location>
        <begin position="77"/>
        <end position="98"/>
    </location>
</feature>
<dbReference type="Proteomes" id="UP000006875">
    <property type="component" value="Chromosome"/>
</dbReference>
<dbReference type="HOGENOM" id="CLU_1007527_0_0_0"/>
<keyword evidence="1" id="KW-1133">Transmembrane helix</keyword>
<feature type="transmembrane region" description="Helical" evidence="1">
    <location>
        <begin position="118"/>
        <end position="137"/>
    </location>
</feature>
<accession>E3H9J8</accession>
<protein>
    <submittedName>
        <fullName evidence="2">Uncharacterized protein</fullName>
    </submittedName>
</protein>
<feature type="transmembrane region" description="Helical" evidence="1">
    <location>
        <begin position="48"/>
        <end position="65"/>
    </location>
</feature>
<sequence>MDLKDLFGRVKTIPNTELNKDNWFEKQPVKKIKIGAIEFYLNQPSSTFWVYFLGIIVTLAGVKFLQIQGKEISRYWWGISLILWGVGAVIAGTSYQAFGYELKCARKEVCQWTSWWEVIYLIFQQVSMNAMTVAIAYSCTTGVFREVLIWYSIILSVLYTVVTFVGAFIPKKSLITFEFMMLASLPSFILFCVLNVVRYFQFGYTMDLVLIGSWVLIYASWWGYDKYYKAGITEKLWAKGKWFSENDVLHVILIVWGFYVLFLMPEYIRDYTYFLK</sequence>
<dbReference type="KEGG" id="ipo:Ilyop_1609"/>
<evidence type="ECO:0000313" key="2">
    <source>
        <dbReference type="EMBL" id="ADO83387.1"/>
    </source>
</evidence>
<proteinExistence type="predicted"/>
<dbReference type="EMBL" id="CP002281">
    <property type="protein sequence ID" value="ADO83387.1"/>
    <property type="molecule type" value="Genomic_DNA"/>
</dbReference>
<name>E3H9J8_ILYPC</name>
<organism evidence="2 3">
    <name type="scientific">Ilyobacter polytropus (strain ATCC 51220 / DSM 2926 / LMG 16218 / CuHBu1)</name>
    <dbReference type="NCBI Taxonomy" id="572544"/>
    <lineage>
        <taxon>Bacteria</taxon>
        <taxon>Fusobacteriati</taxon>
        <taxon>Fusobacteriota</taxon>
        <taxon>Fusobacteriia</taxon>
        <taxon>Fusobacteriales</taxon>
        <taxon>Fusobacteriaceae</taxon>
        <taxon>Ilyobacter</taxon>
    </lineage>
</organism>
<dbReference type="RefSeq" id="WP_013388054.1">
    <property type="nucleotide sequence ID" value="NC_014632.1"/>
</dbReference>
<evidence type="ECO:0000256" key="1">
    <source>
        <dbReference type="SAM" id="Phobius"/>
    </source>
</evidence>
<dbReference type="eggNOG" id="ENOG5033S5A">
    <property type="taxonomic scope" value="Bacteria"/>
</dbReference>
<feature type="transmembrane region" description="Helical" evidence="1">
    <location>
        <begin position="149"/>
        <end position="169"/>
    </location>
</feature>
<gene>
    <name evidence="2" type="ordered locus">Ilyop_1609</name>
</gene>
<feature type="transmembrane region" description="Helical" evidence="1">
    <location>
        <begin position="248"/>
        <end position="268"/>
    </location>
</feature>
<reference evidence="2 3" key="1">
    <citation type="journal article" date="2010" name="Stand. Genomic Sci.">
        <title>Complete genome sequence of Ilyobacter polytropus type strain (CuHbu1).</title>
        <authorList>
            <person name="Sikorski J."/>
            <person name="Chertkov O."/>
            <person name="Lapidus A."/>
            <person name="Nolan M."/>
            <person name="Lucas S."/>
            <person name="Del Rio T.G."/>
            <person name="Tice H."/>
            <person name="Cheng J.F."/>
            <person name="Tapia R."/>
            <person name="Han C."/>
            <person name="Goodwin L."/>
            <person name="Pitluck S."/>
            <person name="Liolios K."/>
            <person name="Ivanova N."/>
            <person name="Mavromatis K."/>
            <person name="Mikhailova N."/>
            <person name="Pati A."/>
            <person name="Chen A."/>
            <person name="Palaniappan K."/>
            <person name="Land M."/>
            <person name="Hauser L."/>
            <person name="Chang Y.J."/>
            <person name="Jeffries C.D."/>
            <person name="Brambilla E."/>
            <person name="Yasawong M."/>
            <person name="Rohde M."/>
            <person name="Pukall R."/>
            <person name="Spring S."/>
            <person name="Goker M."/>
            <person name="Woyke T."/>
            <person name="Bristow J."/>
            <person name="Eisen J.A."/>
            <person name="Markowitz V."/>
            <person name="Hugenholtz P."/>
            <person name="Kyrpides N.C."/>
            <person name="Klenk H.P."/>
        </authorList>
    </citation>
    <scope>NUCLEOTIDE SEQUENCE [LARGE SCALE GENOMIC DNA]</scope>
    <source>
        <strain evidence="3">ATCC 51220 / DSM 2926 / LMG 16218 / CuHBu1</strain>
    </source>
</reference>